<feature type="transmembrane region" description="Helical" evidence="1">
    <location>
        <begin position="6"/>
        <end position="28"/>
    </location>
</feature>
<proteinExistence type="predicted"/>
<keyword evidence="1" id="KW-1133">Transmembrane helix</keyword>
<name>A0A8S1JUQ5_PARPR</name>
<reference evidence="2" key="1">
    <citation type="submission" date="2021-01" db="EMBL/GenBank/DDBJ databases">
        <authorList>
            <consortium name="Genoscope - CEA"/>
            <person name="William W."/>
        </authorList>
    </citation>
    <scope>NUCLEOTIDE SEQUENCE</scope>
</reference>
<evidence type="ECO:0000313" key="2">
    <source>
        <dbReference type="EMBL" id="CAD8046554.1"/>
    </source>
</evidence>
<evidence type="ECO:0000313" key="3">
    <source>
        <dbReference type="Proteomes" id="UP000688137"/>
    </source>
</evidence>
<sequence>MNFLQIIIDAKFLLGIGVGFFVASFLMLPKNENNQGNGSYSKLKLSSKSLPSTQDLKQVYLKPSERPKKLKEKDSFIRELQEKGQKSQKYDFLEEDEIRKKVKMQYHQFEPMFEETSINVQSINTSSDFESSQDLRNECITLLPNNENVVQYHEDKYFNQYDKGFDENDRDLEELANIQESPILKSNQILKQKSRFIQLRMINKILRLIFIYKQVLLFEFIILDIKFLFIQYEQGNIAIFVKVRECDYILVIFLIQVNLRNLIQNLWMKMNCMNGFIKDYYYLLLLKIFNQELWQFNSGAQRDIKLESGIPLIHQFLTTMAGQQLKKNPKMVDEIIHLVQDEEEKSKLIIQLQQTQQQQVNLQVSDSPKVLKAQTDKKDSSFFQNILTALRCWDKKQK</sequence>
<evidence type="ECO:0000256" key="1">
    <source>
        <dbReference type="SAM" id="Phobius"/>
    </source>
</evidence>
<organism evidence="2 3">
    <name type="scientific">Paramecium primaurelia</name>
    <dbReference type="NCBI Taxonomy" id="5886"/>
    <lineage>
        <taxon>Eukaryota</taxon>
        <taxon>Sar</taxon>
        <taxon>Alveolata</taxon>
        <taxon>Ciliophora</taxon>
        <taxon>Intramacronucleata</taxon>
        <taxon>Oligohymenophorea</taxon>
        <taxon>Peniculida</taxon>
        <taxon>Parameciidae</taxon>
        <taxon>Paramecium</taxon>
    </lineage>
</organism>
<gene>
    <name evidence="2" type="ORF">PPRIM_AZ9-3.1.T0100449</name>
</gene>
<comment type="caution">
    <text evidence="2">The sequence shown here is derived from an EMBL/GenBank/DDBJ whole genome shotgun (WGS) entry which is preliminary data.</text>
</comment>
<dbReference type="Proteomes" id="UP000688137">
    <property type="component" value="Unassembled WGS sequence"/>
</dbReference>
<keyword evidence="1" id="KW-0812">Transmembrane</keyword>
<keyword evidence="3" id="KW-1185">Reference proteome</keyword>
<dbReference type="AlphaFoldDB" id="A0A8S1JUQ5"/>
<protein>
    <recommendedName>
        <fullName evidence="4">Transmembrane protein</fullName>
    </recommendedName>
</protein>
<keyword evidence="1" id="KW-0472">Membrane</keyword>
<evidence type="ECO:0008006" key="4">
    <source>
        <dbReference type="Google" id="ProtNLM"/>
    </source>
</evidence>
<dbReference type="EMBL" id="CAJJDM010000007">
    <property type="protein sequence ID" value="CAD8046554.1"/>
    <property type="molecule type" value="Genomic_DNA"/>
</dbReference>
<accession>A0A8S1JUQ5</accession>